<dbReference type="InterPro" id="IPR000182">
    <property type="entry name" value="GNAT_dom"/>
</dbReference>
<dbReference type="PROSITE" id="PS51186">
    <property type="entry name" value="GNAT"/>
    <property type="match status" value="1"/>
</dbReference>
<sequence length="162" mass="18865">MIRVATIKDASRLAEIQIFSKRKAFRPIFQNDDVSFNEMSVLRLALYYQDVIGALDDIYVFDDGIVKGMMKLDCKNSIWELKELYVDPFFQGEGVGTKLMRHFLTTAKSHDVKEVYLWVLEENFAARKFYESHGYVYTGNKKEFSDSGKYLLNYALRLKATL</sequence>
<dbReference type="Proteomes" id="UP000022272">
    <property type="component" value="Unassembled WGS sequence"/>
</dbReference>
<keyword evidence="1 4" id="KW-0808">Transferase</keyword>
<evidence type="ECO:0000313" key="5">
    <source>
        <dbReference type="Proteomes" id="UP000022272"/>
    </source>
</evidence>
<gene>
    <name evidence="4" type="ORF">M076_2725</name>
</gene>
<evidence type="ECO:0000256" key="1">
    <source>
        <dbReference type="ARBA" id="ARBA00022679"/>
    </source>
</evidence>
<organism evidence="4 5">
    <name type="scientific">Bacteroides fragilis str. 2-F-2 #4</name>
    <dbReference type="NCBI Taxonomy" id="1339280"/>
    <lineage>
        <taxon>Bacteria</taxon>
        <taxon>Pseudomonadati</taxon>
        <taxon>Bacteroidota</taxon>
        <taxon>Bacteroidia</taxon>
        <taxon>Bacteroidales</taxon>
        <taxon>Bacteroidaceae</taxon>
        <taxon>Bacteroides</taxon>
    </lineage>
</organism>
<dbReference type="Gene3D" id="3.40.630.30">
    <property type="match status" value="1"/>
</dbReference>
<dbReference type="GO" id="GO:0016747">
    <property type="term" value="F:acyltransferase activity, transferring groups other than amino-acyl groups"/>
    <property type="evidence" value="ECO:0007669"/>
    <property type="project" value="InterPro"/>
</dbReference>
<evidence type="ECO:0000313" key="4">
    <source>
        <dbReference type="EMBL" id="EXZ43972.1"/>
    </source>
</evidence>
<dbReference type="AlphaFoldDB" id="A0A015ZHW4"/>
<evidence type="ECO:0000256" key="2">
    <source>
        <dbReference type="ARBA" id="ARBA00023315"/>
    </source>
</evidence>
<dbReference type="PATRIC" id="fig|1339280.3.peg.2599"/>
<feature type="domain" description="N-acetyltransferase" evidence="3">
    <location>
        <begin position="1"/>
        <end position="162"/>
    </location>
</feature>
<evidence type="ECO:0000259" key="3">
    <source>
        <dbReference type="PROSITE" id="PS51186"/>
    </source>
</evidence>
<dbReference type="RefSeq" id="WP_008654991.1">
    <property type="nucleotide sequence ID" value="NZ_JGDM01000068.1"/>
</dbReference>
<accession>A0A015ZHW4</accession>
<dbReference type="InterPro" id="IPR016181">
    <property type="entry name" value="Acyl_CoA_acyltransferase"/>
</dbReference>
<dbReference type="CDD" id="cd04301">
    <property type="entry name" value="NAT_SF"/>
    <property type="match status" value="1"/>
</dbReference>
<comment type="caution">
    <text evidence="4">The sequence shown here is derived from an EMBL/GenBank/DDBJ whole genome shotgun (WGS) entry which is preliminary data.</text>
</comment>
<reference evidence="4 5" key="1">
    <citation type="submission" date="2014-02" db="EMBL/GenBank/DDBJ databases">
        <authorList>
            <person name="Sears C."/>
            <person name="Carroll K."/>
            <person name="Sack B.R."/>
            <person name="Qadri F."/>
            <person name="Myers L.L."/>
            <person name="Chung G.-T."/>
            <person name="Escheverria P."/>
            <person name="Fraser C.M."/>
            <person name="Sadzewicz L."/>
            <person name="Shefchek K.A."/>
            <person name="Tallon L."/>
            <person name="Das S.P."/>
            <person name="Daugherty S."/>
            <person name="Mongodin E.F."/>
        </authorList>
    </citation>
    <scope>NUCLEOTIDE SEQUENCE [LARGE SCALE GENOMIC DNA]</scope>
    <source>
        <strain evidence="4 5">2-F-2 #4</strain>
    </source>
</reference>
<name>A0A015ZHW4_BACFG</name>
<dbReference type="InterPro" id="IPR050680">
    <property type="entry name" value="YpeA/RimI_acetyltransf"/>
</dbReference>
<dbReference type="EMBL" id="JGDM01000068">
    <property type="protein sequence ID" value="EXZ43972.1"/>
    <property type="molecule type" value="Genomic_DNA"/>
</dbReference>
<dbReference type="SUPFAM" id="SSF55729">
    <property type="entry name" value="Acyl-CoA N-acyltransferases (Nat)"/>
    <property type="match status" value="1"/>
</dbReference>
<keyword evidence="2" id="KW-0012">Acyltransferase</keyword>
<dbReference type="PANTHER" id="PTHR43420">
    <property type="entry name" value="ACETYLTRANSFERASE"/>
    <property type="match status" value="1"/>
</dbReference>
<dbReference type="Pfam" id="PF00583">
    <property type="entry name" value="Acetyltransf_1"/>
    <property type="match status" value="1"/>
</dbReference>
<proteinExistence type="predicted"/>
<protein>
    <submittedName>
        <fullName evidence="4">Acetyltransferase family protein</fullName>
    </submittedName>
</protein>